<evidence type="ECO:0000313" key="3">
    <source>
        <dbReference type="Proteomes" id="UP001327560"/>
    </source>
</evidence>
<protein>
    <submittedName>
        <fullName evidence="2">Uncharacterized protein</fullName>
    </submittedName>
</protein>
<evidence type="ECO:0000256" key="1">
    <source>
        <dbReference type="SAM" id="MobiDB-lite"/>
    </source>
</evidence>
<name>A0AAQ3QLV1_9LILI</name>
<proteinExistence type="predicted"/>
<accession>A0AAQ3QLV1</accession>
<dbReference type="Proteomes" id="UP001327560">
    <property type="component" value="Chromosome 7"/>
</dbReference>
<sequence>MRATLASTGKELLVKVTWHKNNGDERAARQGHLAQERRWPPPGKSCSTTASPPPSSSPSEQTPFYFGRREAGPSSPPNPLLLPTGISRPPSTPPGRTPPMTSTSF</sequence>
<dbReference type="EMBL" id="CP136896">
    <property type="protein sequence ID" value="WOL12870.1"/>
    <property type="molecule type" value="Genomic_DNA"/>
</dbReference>
<reference evidence="2 3" key="1">
    <citation type="submission" date="2023-10" db="EMBL/GenBank/DDBJ databases">
        <title>Chromosome-scale genome assembly provides insights into flower coloration mechanisms of Canna indica.</title>
        <authorList>
            <person name="Li C."/>
        </authorList>
    </citation>
    <scope>NUCLEOTIDE SEQUENCE [LARGE SCALE GENOMIC DNA]</scope>
    <source>
        <tissue evidence="2">Flower</tissue>
    </source>
</reference>
<feature type="region of interest" description="Disordered" evidence="1">
    <location>
        <begin position="18"/>
        <end position="105"/>
    </location>
</feature>
<dbReference type="AlphaFoldDB" id="A0AAQ3QLV1"/>
<evidence type="ECO:0000313" key="2">
    <source>
        <dbReference type="EMBL" id="WOL12870.1"/>
    </source>
</evidence>
<organism evidence="2 3">
    <name type="scientific">Canna indica</name>
    <name type="common">Indian-shot</name>
    <dbReference type="NCBI Taxonomy" id="4628"/>
    <lineage>
        <taxon>Eukaryota</taxon>
        <taxon>Viridiplantae</taxon>
        <taxon>Streptophyta</taxon>
        <taxon>Embryophyta</taxon>
        <taxon>Tracheophyta</taxon>
        <taxon>Spermatophyta</taxon>
        <taxon>Magnoliopsida</taxon>
        <taxon>Liliopsida</taxon>
        <taxon>Zingiberales</taxon>
        <taxon>Cannaceae</taxon>
        <taxon>Canna</taxon>
    </lineage>
</organism>
<gene>
    <name evidence="2" type="ORF">Cni_G21638</name>
</gene>
<feature type="compositionally biased region" description="Basic and acidic residues" evidence="1">
    <location>
        <begin position="21"/>
        <end position="39"/>
    </location>
</feature>
<keyword evidence="3" id="KW-1185">Reference proteome</keyword>